<dbReference type="Pfam" id="PF08797">
    <property type="entry name" value="HIRAN"/>
    <property type="match status" value="1"/>
</dbReference>
<sequence>MNEHIFVAVTGTNHYFGTDFIKIGYPIRLVKDPDNRHDQEAIRVEMTPLGKIGYVANSPHTVPRGCKSAGRIYDTFEDMIYGIVRFIVKDTVVVELTDQIDDVLSPPIINSTESEKNRKRYIF</sequence>
<name>A0ABW0VRW4_9BACL</name>
<keyword evidence="1" id="KW-0479">Metal-binding</keyword>
<evidence type="ECO:0000313" key="4">
    <source>
        <dbReference type="EMBL" id="MFC5648600.1"/>
    </source>
</evidence>
<organism evidence="4 5">
    <name type="scientific">Paenibacillus solisilvae</name>
    <dbReference type="NCBI Taxonomy" id="2486751"/>
    <lineage>
        <taxon>Bacteria</taxon>
        <taxon>Bacillati</taxon>
        <taxon>Bacillota</taxon>
        <taxon>Bacilli</taxon>
        <taxon>Bacillales</taxon>
        <taxon>Paenibacillaceae</taxon>
        <taxon>Paenibacillus</taxon>
    </lineage>
</organism>
<protein>
    <submittedName>
        <fullName evidence="4">HIRAN domain-containing protein</fullName>
    </submittedName>
</protein>
<dbReference type="Gene3D" id="3.30.70.2330">
    <property type="match status" value="1"/>
</dbReference>
<proteinExistence type="predicted"/>
<gene>
    <name evidence="4" type="ORF">ACFPYJ_05560</name>
</gene>
<feature type="domain" description="HIRAN" evidence="3">
    <location>
        <begin position="4"/>
        <end position="57"/>
    </location>
</feature>
<dbReference type="EMBL" id="JBHSOW010000018">
    <property type="protein sequence ID" value="MFC5648600.1"/>
    <property type="molecule type" value="Genomic_DNA"/>
</dbReference>
<dbReference type="RefSeq" id="WP_379187067.1">
    <property type="nucleotide sequence ID" value="NZ_JBHSOW010000018.1"/>
</dbReference>
<evidence type="ECO:0000313" key="5">
    <source>
        <dbReference type="Proteomes" id="UP001596047"/>
    </source>
</evidence>
<evidence type="ECO:0000259" key="3">
    <source>
        <dbReference type="Pfam" id="PF08797"/>
    </source>
</evidence>
<keyword evidence="2" id="KW-0378">Hydrolase</keyword>
<accession>A0ABW0VRW4</accession>
<dbReference type="InterPro" id="IPR014905">
    <property type="entry name" value="HIRAN"/>
</dbReference>
<keyword evidence="5" id="KW-1185">Reference proteome</keyword>
<comment type="caution">
    <text evidence="4">The sequence shown here is derived from an EMBL/GenBank/DDBJ whole genome shotgun (WGS) entry which is preliminary data.</text>
</comment>
<evidence type="ECO:0000256" key="1">
    <source>
        <dbReference type="ARBA" id="ARBA00022723"/>
    </source>
</evidence>
<dbReference type="Proteomes" id="UP001596047">
    <property type="component" value="Unassembled WGS sequence"/>
</dbReference>
<evidence type="ECO:0000256" key="2">
    <source>
        <dbReference type="ARBA" id="ARBA00022801"/>
    </source>
</evidence>
<reference evidence="5" key="1">
    <citation type="journal article" date="2019" name="Int. J. Syst. Evol. Microbiol.">
        <title>The Global Catalogue of Microorganisms (GCM) 10K type strain sequencing project: providing services to taxonomists for standard genome sequencing and annotation.</title>
        <authorList>
            <consortium name="The Broad Institute Genomics Platform"/>
            <consortium name="The Broad Institute Genome Sequencing Center for Infectious Disease"/>
            <person name="Wu L."/>
            <person name="Ma J."/>
        </authorList>
    </citation>
    <scope>NUCLEOTIDE SEQUENCE [LARGE SCALE GENOMIC DNA]</scope>
    <source>
        <strain evidence="5">CGMCC 1.3240</strain>
    </source>
</reference>